<evidence type="ECO:0000256" key="5">
    <source>
        <dbReference type="ARBA" id="ARBA00023136"/>
    </source>
</evidence>
<dbReference type="EMBL" id="CP002872">
    <property type="protein sequence ID" value="AEI36173.1"/>
    <property type="molecule type" value="Genomic_DNA"/>
</dbReference>
<feature type="transmembrane region" description="Helical" evidence="6">
    <location>
        <begin position="344"/>
        <end position="366"/>
    </location>
</feature>
<protein>
    <submittedName>
        <fullName evidence="7">Uncharacterized protein</fullName>
    </submittedName>
</protein>
<name>A0ABN3ZNI6_FRAST</name>
<keyword evidence="8" id="KW-1185">Reference proteome</keyword>
<keyword evidence="3 6" id="KW-0812">Transmembrane</keyword>
<feature type="transmembrane region" description="Helical" evidence="6">
    <location>
        <begin position="228"/>
        <end position="254"/>
    </location>
</feature>
<feature type="transmembrane region" description="Helical" evidence="6">
    <location>
        <begin position="186"/>
        <end position="207"/>
    </location>
</feature>
<dbReference type="RefSeq" id="WP_013923007.1">
    <property type="nucleotide sequence ID" value="NC_015696.1"/>
</dbReference>
<feature type="transmembrane region" description="Helical" evidence="6">
    <location>
        <begin position="373"/>
        <end position="395"/>
    </location>
</feature>
<evidence type="ECO:0000313" key="8">
    <source>
        <dbReference type="Proteomes" id="UP000000490"/>
    </source>
</evidence>
<dbReference type="InterPro" id="IPR050833">
    <property type="entry name" value="Poly_Biosynth_Transport"/>
</dbReference>
<feature type="transmembrane region" description="Helical" evidence="6">
    <location>
        <begin position="260"/>
        <end position="293"/>
    </location>
</feature>
<keyword evidence="2" id="KW-1003">Cell membrane</keyword>
<evidence type="ECO:0000256" key="2">
    <source>
        <dbReference type="ARBA" id="ARBA00022475"/>
    </source>
</evidence>
<feature type="transmembrane region" description="Helical" evidence="6">
    <location>
        <begin position="158"/>
        <end position="180"/>
    </location>
</feature>
<evidence type="ECO:0000256" key="3">
    <source>
        <dbReference type="ARBA" id="ARBA00022692"/>
    </source>
</evidence>
<feature type="transmembrane region" description="Helical" evidence="6">
    <location>
        <begin position="56"/>
        <end position="78"/>
    </location>
</feature>
<evidence type="ECO:0000256" key="4">
    <source>
        <dbReference type="ARBA" id="ARBA00022989"/>
    </source>
</evidence>
<comment type="subcellular location">
    <subcellularLocation>
        <location evidence="1">Cell membrane</location>
        <topology evidence="1">Multi-pass membrane protein</topology>
    </subcellularLocation>
</comment>
<keyword evidence="4 6" id="KW-1133">Transmembrane helix</keyword>
<evidence type="ECO:0000313" key="7">
    <source>
        <dbReference type="EMBL" id="AEI36173.1"/>
    </source>
</evidence>
<organism evidence="7 8">
    <name type="scientific">Francisella salina</name>
    <dbReference type="NCBI Taxonomy" id="573569"/>
    <lineage>
        <taxon>Bacteria</taxon>
        <taxon>Pseudomonadati</taxon>
        <taxon>Pseudomonadota</taxon>
        <taxon>Gammaproteobacteria</taxon>
        <taxon>Thiotrichales</taxon>
        <taxon>Francisellaceae</taxon>
        <taxon>Francisella</taxon>
    </lineage>
</organism>
<feature type="transmembrane region" description="Helical" evidence="6">
    <location>
        <begin position="305"/>
        <end position="328"/>
    </location>
</feature>
<gene>
    <name evidence="7" type="ordered locus">F7308_1247</name>
</gene>
<proteinExistence type="predicted"/>
<feature type="transmembrane region" description="Helical" evidence="6">
    <location>
        <begin position="127"/>
        <end position="151"/>
    </location>
</feature>
<sequence>MLKKNSSSSLNIKTIIFLLMIQISTSLLFLGMEIILTKKLSTSDFGDYSVAYSATTIAYIICLLGADIAAFKVIGFAVKSNNKPIIKSFLIYTFIIVLFMSIFYYLIAFIGYIITKYILSFTHLHPIFITTIFIPIMAMSFFFYKILIALFKPISANFIFRLLLTSMMLAVTLTIFINNLHCSTNIIILLIMLPWIGICLTLFIMVLKKLNIYNSKAENLRIKEWISIGLSGLPYNLVIITISYLGVIGAEIFLVDERMVGIFAVAAFSSQIISNIIIICMQSLVLPYIVIAIHEKSMTRLRKIITRNIIAMTLLSTLMFLVVCLYGQDILSIYGQEYIKGNNIFIIFILVQGFVWIGFLSVPTLLYLGKSKFVILSSIFLIFLLIIFICIFGYIFQELGIAFGILFVVALVFLSQTLYAYNLTYK</sequence>
<feature type="transmembrane region" description="Helical" evidence="6">
    <location>
        <begin position="401"/>
        <end position="421"/>
    </location>
</feature>
<feature type="transmembrane region" description="Helical" evidence="6">
    <location>
        <begin position="90"/>
        <end position="115"/>
    </location>
</feature>
<feature type="transmembrane region" description="Helical" evidence="6">
    <location>
        <begin position="12"/>
        <end position="36"/>
    </location>
</feature>
<evidence type="ECO:0000256" key="1">
    <source>
        <dbReference type="ARBA" id="ARBA00004651"/>
    </source>
</evidence>
<reference evidence="7" key="1">
    <citation type="submission" date="2011-05" db="EMBL/GenBank/DDBJ databases">
        <authorList>
            <person name="Kuske C.R."/>
            <person name="Challacombe J.F."/>
            <person name="Siddaramappa S."/>
            <person name="Petersen J.M."/>
            <person name="Bruce D.C."/>
        </authorList>
    </citation>
    <scope>NUCLEOTIDE SEQUENCE</scope>
    <source>
        <strain evidence="7">TX077308</strain>
    </source>
</reference>
<keyword evidence="5 6" id="KW-0472">Membrane</keyword>
<dbReference type="PANTHER" id="PTHR30250">
    <property type="entry name" value="PST FAMILY PREDICTED COLANIC ACID TRANSPORTER"/>
    <property type="match status" value="1"/>
</dbReference>
<accession>A0ABN3ZNI6</accession>
<evidence type="ECO:0000256" key="6">
    <source>
        <dbReference type="SAM" id="Phobius"/>
    </source>
</evidence>
<dbReference type="Proteomes" id="UP000000490">
    <property type="component" value="Chromosome"/>
</dbReference>
<dbReference type="PANTHER" id="PTHR30250:SF11">
    <property type="entry name" value="O-ANTIGEN TRANSPORTER-RELATED"/>
    <property type="match status" value="1"/>
</dbReference>